<gene>
    <name evidence="7" type="ORF">EV210_12613</name>
</gene>
<evidence type="ECO:0000313" key="7">
    <source>
        <dbReference type="EMBL" id="TCL31801.1"/>
    </source>
</evidence>
<evidence type="ECO:0000313" key="8">
    <source>
        <dbReference type="Proteomes" id="UP000295063"/>
    </source>
</evidence>
<keyword evidence="5" id="KW-0560">Oxidoreductase</keyword>
<dbReference type="RefSeq" id="WP_243650677.1">
    <property type="nucleotide sequence ID" value="NZ_SLUI01000026.1"/>
</dbReference>
<proteinExistence type="inferred from homology"/>
<evidence type="ECO:0000259" key="6">
    <source>
        <dbReference type="Pfam" id="PF26311"/>
    </source>
</evidence>
<name>A0A4R1PKV5_9FIRM</name>
<keyword evidence="8" id="KW-1185">Reference proteome</keyword>
<dbReference type="GO" id="GO:0016491">
    <property type="term" value="F:oxidoreductase activity"/>
    <property type="evidence" value="ECO:0007669"/>
    <property type="project" value="UniProtKB-KW"/>
</dbReference>
<feature type="domain" description="FixC-like C-terminal" evidence="6">
    <location>
        <begin position="399"/>
        <end position="458"/>
    </location>
</feature>
<dbReference type="InterPro" id="IPR036188">
    <property type="entry name" value="FAD/NAD-bd_sf"/>
</dbReference>
<dbReference type="PANTHER" id="PTHR43624">
    <property type="entry name" value="ELECTRON TRANSFER FLAVOPROTEIN-QUINONE OXIDOREDUCTASE YDIS-RELATED"/>
    <property type="match status" value="1"/>
</dbReference>
<evidence type="ECO:0000256" key="4">
    <source>
        <dbReference type="ARBA" id="ARBA00022827"/>
    </source>
</evidence>
<dbReference type="SUPFAM" id="SSF54373">
    <property type="entry name" value="FAD-linked reductases, C-terminal domain"/>
    <property type="match status" value="1"/>
</dbReference>
<evidence type="ECO:0000256" key="1">
    <source>
        <dbReference type="ARBA" id="ARBA00001974"/>
    </source>
</evidence>
<dbReference type="Pfam" id="PF26311">
    <property type="entry name" value="ETF-QO_FixC_C"/>
    <property type="match status" value="1"/>
</dbReference>
<dbReference type="PANTHER" id="PTHR43624:SF2">
    <property type="entry name" value="ELECTRON TRANSFER FLAVOPROTEIN-QUINONE OXIDOREDUCTASE YDIS-RELATED"/>
    <property type="match status" value="1"/>
</dbReference>
<comment type="similarity">
    <text evidence="2">Belongs to the ETF-QO/FixC family.</text>
</comment>
<comment type="caution">
    <text evidence="7">The sequence shown here is derived from an EMBL/GenBank/DDBJ whole genome shotgun (WGS) entry which is preliminary data.</text>
</comment>
<dbReference type="PRINTS" id="PR00420">
    <property type="entry name" value="RNGMNOXGNASE"/>
</dbReference>
<dbReference type="EMBL" id="SLUI01000026">
    <property type="protein sequence ID" value="TCL31801.1"/>
    <property type="molecule type" value="Genomic_DNA"/>
</dbReference>
<comment type="cofactor">
    <cofactor evidence="1">
        <name>FAD</name>
        <dbReference type="ChEBI" id="CHEBI:57692"/>
    </cofactor>
</comment>
<dbReference type="AlphaFoldDB" id="A0A4R1PKV5"/>
<evidence type="ECO:0000256" key="2">
    <source>
        <dbReference type="ARBA" id="ARBA00006796"/>
    </source>
</evidence>
<dbReference type="Proteomes" id="UP000295063">
    <property type="component" value="Unassembled WGS sequence"/>
</dbReference>
<dbReference type="Pfam" id="PF12831">
    <property type="entry name" value="FAD_oxidored"/>
    <property type="match status" value="1"/>
</dbReference>
<dbReference type="Gene3D" id="3.50.50.60">
    <property type="entry name" value="FAD/NAD(P)-binding domain"/>
    <property type="match status" value="1"/>
</dbReference>
<reference evidence="7 8" key="1">
    <citation type="submission" date="2019-03" db="EMBL/GenBank/DDBJ databases">
        <title>Genomic Encyclopedia of Type Strains, Phase IV (KMG-IV): sequencing the most valuable type-strain genomes for metagenomic binning, comparative biology and taxonomic classification.</title>
        <authorList>
            <person name="Goeker M."/>
        </authorList>
    </citation>
    <scope>NUCLEOTIDE SEQUENCE [LARGE SCALE GENOMIC DNA]</scope>
    <source>
        <strain evidence="7 8">DSM 15969</strain>
    </source>
</reference>
<keyword evidence="3" id="KW-0285">Flavoprotein</keyword>
<accession>A0A4R1PKV5</accession>
<evidence type="ECO:0000256" key="5">
    <source>
        <dbReference type="ARBA" id="ARBA00023002"/>
    </source>
</evidence>
<dbReference type="InterPro" id="IPR039651">
    <property type="entry name" value="FixC-like"/>
</dbReference>
<evidence type="ECO:0000256" key="3">
    <source>
        <dbReference type="ARBA" id="ARBA00022630"/>
    </source>
</evidence>
<organism evidence="7 8">
    <name type="scientific">Anaerospora hongkongensis</name>
    <dbReference type="NCBI Taxonomy" id="244830"/>
    <lineage>
        <taxon>Bacteria</taxon>
        <taxon>Bacillati</taxon>
        <taxon>Bacillota</taxon>
        <taxon>Negativicutes</taxon>
        <taxon>Selenomonadales</taxon>
        <taxon>Sporomusaceae</taxon>
        <taxon>Anaerospora</taxon>
    </lineage>
</organism>
<keyword evidence="4" id="KW-0274">FAD</keyword>
<dbReference type="SUPFAM" id="SSF51905">
    <property type="entry name" value="FAD/NAD(P)-binding domain"/>
    <property type="match status" value="1"/>
</dbReference>
<sequence>MIKKLHSVRIPYKVNSKSQPESPRPNTLPSGKFDAIIVGAGPAGCTAAYFMAQQGMTVLLVERGCCPGAKVCGGVSIIAEHTHKLFPNFWDEVKWERMVTDQAFWWMTEDSVLSTRFQSKRLAAAPYNRFSIKRIHLYQWLAQKAVTAGATLINGQHAAELLFEGKQAIGVRIAEPNNSHYLADIIVLADGANSLLAEKAKLIERVSPLTMSLYVKETIALPAKTIEERFHLSPNEGVIIGLYGYPTAGMNGTGSIHTFKDSISLNVGMSVSDFSQSGIKPPELLERLKGHPYLKPLLAGGTLTEYGSALIPEGGYYSIPDIVHPGVMIIGDAAGLVNGVHGVNLAMWSGFFAAKAAYAAKIARDFSAKKLSLYYTLLKESFVIQDMKANAGVAKMQIDIPYLFDLYTRMANEAAFQVAKVYTMPKMAKRKFIFQKLISMQPLSKLIKDSWRVLKVMK</sequence>
<protein>
    <submittedName>
        <fullName evidence="7">Electron transfer flavoprotein-quinone oxidoreductase</fullName>
    </submittedName>
</protein>
<dbReference type="InterPro" id="IPR059103">
    <property type="entry name" value="FixC-like_C"/>
</dbReference>